<reference evidence="2" key="1">
    <citation type="journal article" date="2020" name="MBio">
        <title>Horizontal gene transfer to a defensive symbiont with a reduced genome amongst a multipartite beetle microbiome.</title>
        <authorList>
            <person name="Waterworth S.C."/>
            <person name="Florez L.V."/>
            <person name="Rees E.R."/>
            <person name="Hertweck C."/>
            <person name="Kaltenpoth M."/>
            <person name="Kwan J.C."/>
        </authorList>
    </citation>
    <scope>NUCLEOTIDE SEQUENCE [LARGE SCALE GENOMIC DNA]</scope>
</reference>
<name>A0A7V8JTL6_9BURK</name>
<dbReference type="AlphaFoldDB" id="A0A7V8JTL6"/>
<organism evidence="1 2">
    <name type="scientific">Herbaspirillum frisingense</name>
    <dbReference type="NCBI Taxonomy" id="92645"/>
    <lineage>
        <taxon>Bacteria</taxon>
        <taxon>Pseudomonadati</taxon>
        <taxon>Pseudomonadota</taxon>
        <taxon>Betaproteobacteria</taxon>
        <taxon>Burkholderiales</taxon>
        <taxon>Oxalobacteraceae</taxon>
        <taxon>Herbaspirillum</taxon>
    </lineage>
</organism>
<sequence>MNCRYRYVFPDGSARVGEKTGTPSLIEAAGYLAGAIGVTVVVLA</sequence>
<evidence type="ECO:0000313" key="1">
    <source>
        <dbReference type="EMBL" id="KAF1042589.1"/>
    </source>
</evidence>
<protein>
    <submittedName>
        <fullName evidence="1">Uncharacterized protein</fullName>
    </submittedName>
</protein>
<accession>A0A7V8JTL6</accession>
<evidence type="ECO:0000313" key="2">
    <source>
        <dbReference type="Proteomes" id="UP000462435"/>
    </source>
</evidence>
<gene>
    <name evidence="1" type="ORF">GAK35_02636</name>
</gene>
<dbReference type="Proteomes" id="UP000462435">
    <property type="component" value="Unassembled WGS sequence"/>
</dbReference>
<proteinExistence type="predicted"/>
<comment type="caution">
    <text evidence="1">The sequence shown here is derived from an EMBL/GenBank/DDBJ whole genome shotgun (WGS) entry which is preliminary data.</text>
</comment>
<dbReference type="EMBL" id="WNDX01000079">
    <property type="protein sequence ID" value="KAF1042589.1"/>
    <property type="molecule type" value="Genomic_DNA"/>
</dbReference>